<dbReference type="STRING" id="1082931.KKY_1972"/>
<dbReference type="KEGG" id="phl:KKY_1972"/>
<protein>
    <submittedName>
        <fullName evidence="1">Uncharacterized protein</fullName>
    </submittedName>
</protein>
<dbReference type="HOGENOM" id="CLU_1128153_0_0_5"/>
<dbReference type="AlphaFoldDB" id="G4RFE4"/>
<dbReference type="RefSeq" id="WP_014131131.1">
    <property type="nucleotide sequence ID" value="NC_016078.1"/>
</dbReference>
<keyword evidence="2" id="KW-1185">Reference proteome</keyword>
<dbReference type="Proteomes" id="UP000008850">
    <property type="component" value="Chromosome"/>
</dbReference>
<organism evidence="1 2">
    <name type="scientific">Pelagibacterium halotolerans (strain DSM 22347 / JCM 15775 / CGMCC 1.7692 / B2)</name>
    <dbReference type="NCBI Taxonomy" id="1082931"/>
    <lineage>
        <taxon>Bacteria</taxon>
        <taxon>Pseudomonadati</taxon>
        <taxon>Pseudomonadota</taxon>
        <taxon>Alphaproteobacteria</taxon>
        <taxon>Hyphomicrobiales</taxon>
        <taxon>Devosiaceae</taxon>
        <taxon>Pelagibacterium</taxon>
    </lineage>
</organism>
<reference evidence="1 2" key="1">
    <citation type="journal article" date="2012" name="J. Bacteriol.">
        <title>Complete genome sequence of Pelagibacterium halotolerans B2T.</title>
        <authorList>
            <person name="Huo Y.Y."/>
            <person name="Cheng H."/>
            <person name="Han X.F."/>
            <person name="Jiang X.W."/>
            <person name="Sun C."/>
            <person name="Zhang X.Q."/>
            <person name="Zhu X.F."/>
            <person name="Liu Y.F."/>
            <person name="Li P.F."/>
            <person name="Ni P.X."/>
            <person name="Wu M."/>
        </authorList>
    </citation>
    <scope>NUCLEOTIDE SEQUENCE [LARGE SCALE GENOMIC DNA]</scope>
    <source>
        <strain evidence="2">DSM 22347 / JCM 15775 / CGMCC 1.7692 / B2</strain>
    </source>
</reference>
<sequence>MNEGIETGSLTVVGKTGRFPKIALIEPNGHGYIVFALEVDHSPFPFYLTNSAGKRRLLADLKALAAEIGVLEGVREAVVFKALVVPPGEGRYKKSRPDVAQARFDVVVLIETDTPERARGLLSSSAFGALEACGRAGAKRAELIVGHNVRRIGPVDHRRDGVFLFNYFLAESPERNLAVWEYTAGWFADQTGLDNSTVILPDAGHSGGLTLINHCRWDRLGDVLPSLLFKRSFRDYVLANFDANRTAPMPVLYRLA</sequence>
<gene>
    <name evidence="1" type="ordered locus">KKY_1972</name>
</gene>
<dbReference type="EMBL" id="CP003075">
    <property type="protein sequence ID" value="AEQ51982.1"/>
    <property type="molecule type" value="Genomic_DNA"/>
</dbReference>
<dbReference type="eggNOG" id="ENOG5032WAN">
    <property type="taxonomic scope" value="Bacteria"/>
</dbReference>
<evidence type="ECO:0000313" key="1">
    <source>
        <dbReference type="EMBL" id="AEQ51982.1"/>
    </source>
</evidence>
<evidence type="ECO:0000313" key="2">
    <source>
        <dbReference type="Proteomes" id="UP000008850"/>
    </source>
</evidence>
<name>G4RFE4_PELHB</name>
<proteinExistence type="predicted"/>
<accession>G4RFE4</accession>